<feature type="transmembrane region" description="Helical" evidence="6">
    <location>
        <begin position="222"/>
        <end position="240"/>
    </location>
</feature>
<evidence type="ECO:0000256" key="3">
    <source>
        <dbReference type="ARBA" id="ARBA00022692"/>
    </source>
</evidence>
<evidence type="ECO:0000313" key="8">
    <source>
        <dbReference type="EMBL" id="SDL83747.1"/>
    </source>
</evidence>
<feature type="transmembrane region" description="Helical" evidence="6">
    <location>
        <begin position="7"/>
        <end position="29"/>
    </location>
</feature>
<evidence type="ECO:0000256" key="4">
    <source>
        <dbReference type="ARBA" id="ARBA00022989"/>
    </source>
</evidence>
<dbReference type="RefSeq" id="WP_255319490.1">
    <property type="nucleotide sequence ID" value="NZ_FNHB01000001.1"/>
</dbReference>
<feature type="transmembrane region" description="Helical" evidence="6">
    <location>
        <begin position="399"/>
        <end position="417"/>
    </location>
</feature>
<evidence type="ECO:0000256" key="5">
    <source>
        <dbReference type="ARBA" id="ARBA00023136"/>
    </source>
</evidence>
<feature type="domain" description="Major facilitator superfamily (MFS) profile" evidence="7">
    <location>
        <begin position="7"/>
        <end position="449"/>
    </location>
</feature>
<feature type="transmembrane region" description="Helical" evidence="6">
    <location>
        <begin position="195"/>
        <end position="216"/>
    </location>
</feature>
<dbReference type="EMBL" id="FNHB01000001">
    <property type="protein sequence ID" value="SDL83747.1"/>
    <property type="molecule type" value="Genomic_DNA"/>
</dbReference>
<reference evidence="8 9" key="1">
    <citation type="submission" date="2016-10" db="EMBL/GenBank/DDBJ databases">
        <authorList>
            <person name="de Groot N.N."/>
        </authorList>
    </citation>
    <scope>NUCLEOTIDE SEQUENCE [LARGE SCALE GENOMIC DNA]</scope>
    <source>
        <strain evidence="8 9">DSM 1736</strain>
    </source>
</reference>
<feature type="transmembrane region" description="Helical" evidence="6">
    <location>
        <begin position="41"/>
        <end position="60"/>
    </location>
</feature>
<feature type="transmembrane region" description="Helical" evidence="6">
    <location>
        <begin position="298"/>
        <end position="320"/>
    </location>
</feature>
<dbReference type="Pfam" id="PF07690">
    <property type="entry name" value="MFS_1"/>
    <property type="match status" value="2"/>
</dbReference>
<accession>A0A1G9NC86</accession>
<feature type="transmembrane region" description="Helical" evidence="6">
    <location>
        <begin position="161"/>
        <end position="183"/>
    </location>
</feature>
<feature type="transmembrane region" description="Helical" evidence="6">
    <location>
        <begin position="357"/>
        <end position="378"/>
    </location>
</feature>
<dbReference type="Gene3D" id="1.20.1250.20">
    <property type="entry name" value="MFS general substrate transporter like domains"/>
    <property type="match status" value="1"/>
</dbReference>
<evidence type="ECO:0000256" key="1">
    <source>
        <dbReference type="ARBA" id="ARBA00004651"/>
    </source>
</evidence>
<keyword evidence="3 6" id="KW-0812">Transmembrane</keyword>
<feature type="transmembrane region" description="Helical" evidence="6">
    <location>
        <begin position="261"/>
        <end position="286"/>
    </location>
</feature>
<evidence type="ECO:0000259" key="7">
    <source>
        <dbReference type="PROSITE" id="PS50850"/>
    </source>
</evidence>
<organism evidence="8 9">
    <name type="scientific">Dendrosporobacter quercicolus</name>
    <dbReference type="NCBI Taxonomy" id="146817"/>
    <lineage>
        <taxon>Bacteria</taxon>
        <taxon>Bacillati</taxon>
        <taxon>Bacillota</taxon>
        <taxon>Negativicutes</taxon>
        <taxon>Selenomonadales</taxon>
        <taxon>Sporomusaceae</taxon>
        <taxon>Dendrosporobacter</taxon>
    </lineage>
</organism>
<proteinExistence type="predicted"/>
<feature type="transmembrane region" description="Helical" evidence="6">
    <location>
        <begin position="423"/>
        <end position="443"/>
    </location>
</feature>
<protein>
    <submittedName>
        <fullName evidence="8">Major Facilitator Superfamily protein</fullName>
    </submittedName>
</protein>
<feature type="transmembrane region" description="Helical" evidence="6">
    <location>
        <begin position="101"/>
        <end position="122"/>
    </location>
</feature>
<dbReference type="PANTHER" id="PTHR23501:SF191">
    <property type="entry name" value="VACUOLAR BASIC AMINO ACID TRANSPORTER 4"/>
    <property type="match status" value="1"/>
</dbReference>
<dbReference type="Proteomes" id="UP000214880">
    <property type="component" value="Unassembled WGS sequence"/>
</dbReference>
<dbReference type="InterPro" id="IPR020846">
    <property type="entry name" value="MFS_dom"/>
</dbReference>
<dbReference type="STRING" id="146817.SAMN04488502_101956"/>
<keyword evidence="9" id="KW-1185">Reference proteome</keyword>
<evidence type="ECO:0000256" key="6">
    <source>
        <dbReference type="SAM" id="Phobius"/>
    </source>
</evidence>
<feature type="transmembrane region" description="Helical" evidence="6">
    <location>
        <begin position="332"/>
        <end position="351"/>
    </location>
</feature>
<dbReference type="AlphaFoldDB" id="A0A1G9NC86"/>
<dbReference type="InterPro" id="IPR036259">
    <property type="entry name" value="MFS_trans_sf"/>
</dbReference>
<dbReference type="PANTHER" id="PTHR23501">
    <property type="entry name" value="MAJOR FACILITATOR SUPERFAMILY"/>
    <property type="match status" value="1"/>
</dbReference>
<keyword evidence="5 6" id="KW-0472">Membrane</keyword>
<dbReference type="PROSITE" id="PS50850">
    <property type="entry name" value="MFS"/>
    <property type="match status" value="1"/>
</dbReference>
<keyword evidence="4 6" id="KW-1133">Transmembrane helix</keyword>
<dbReference type="InterPro" id="IPR011701">
    <property type="entry name" value="MFS"/>
</dbReference>
<gene>
    <name evidence="8" type="ORF">SAMN04488502_101956</name>
</gene>
<comment type="subcellular location">
    <subcellularLocation>
        <location evidence="1">Cell membrane</location>
        <topology evidence="1">Multi-pass membrane protein</topology>
    </subcellularLocation>
</comment>
<sequence>MNRRWFVFTGVLLGVTAYMIMQTLVATILPAISAELGDSHLYSWVFSGYLLMSTITIPLFSKLADLYGYKSFFLIGMSLFLVASLLCGFATSLAFLVAARLVQGIGAGMLAPVTMALISILFPLMKERAKAMSIFAAVQMLSNVLGPIIGSLVAAALGWSAAFLIVIPFCLLSFTIIGFSRFGATVKPGHTIQQIDYLGAFLLGGAIAIFIQTWTIFEQSGWTMTTTLLLVISIAMGLVFHRQGKRHPDPILPQDMLRLPAISLSSLSALLSGTLSYGAIFILPLFSVAVFGNNHTKGSYFLLPCTLGLSIGAMTSGFMLQKLSCKSLSQMSWCLAAAGFSGLGVVCLFALPVSFAYLFAISIGFGIGSLMPTFVLPAQNAAGENQQATVSGLIQLSRNLGGAIGIPLLTSMLATVGGSQDELFRYGIVFFTLSLLSAAGFGVGSKLKV</sequence>
<dbReference type="GO" id="GO:0022857">
    <property type="term" value="F:transmembrane transporter activity"/>
    <property type="evidence" value="ECO:0007669"/>
    <property type="project" value="InterPro"/>
</dbReference>
<dbReference type="Gene3D" id="1.20.1720.10">
    <property type="entry name" value="Multidrug resistance protein D"/>
    <property type="match status" value="1"/>
</dbReference>
<keyword evidence="2" id="KW-0813">Transport</keyword>
<dbReference type="GO" id="GO:0005886">
    <property type="term" value="C:plasma membrane"/>
    <property type="evidence" value="ECO:0007669"/>
    <property type="project" value="UniProtKB-SubCell"/>
</dbReference>
<feature type="transmembrane region" description="Helical" evidence="6">
    <location>
        <begin position="72"/>
        <end position="95"/>
    </location>
</feature>
<dbReference type="SUPFAM" id="SSF103473">
    <property type="entry name" value="MFS general substrate transporter"/>
    <property type="match status" value="1"/>
</dbReference>
<feature type="transmembrane region" description="Helical" evidence="6">
    <location>
        <begin position="134"/>
        <end position="155"/>
    </location>
</feature>
<evidence type="ECO:0000313" key="9">
    <source>
        <dbReference type="Proteomes" id="UP000214880"/>
    </source>
</evidence>
<name>A0A1G9NC86_9FIRM</name>
<evidence type="ECO:0000256" key="2">
    <source>
        <dbReference type="ARBA" id="ARBA00022448"/>
    </source>
</evidence>